<dbReference type="EMBL" id="MU275838">
    <property type="protein sequence ID" value="KAI0054145.1"/>
    <property type="molecule type" value="Genomic_DNA"/>
</dbReference>
<keyword evidence="2" id="KW-1185">Reference proteome</keyword>
<comment type="caution">
    <text evidence="1">The sequence shown here is derived from an EMBL/GenBank/DDBJ whole genome shotgun (WGS) entry which is preliminary data.</text>
</comment>
<reference evidence="1" key="1">
    <citation type="submission" date="2021-02" db="EMBL/GenBank/DDBJ databases">
        <authorList>
            <consortium name="DOE Joint Genome Institute"/>
            <person name="Ahrendt S."/>
            <person name="Looney B.P."/>
            <person name="Miyauchi S."/>
            <person name="Morin E."/>
            <person name="Drula E."/>
            <person name="Courty P.E."/>
            <person name="Chicoki N."/>
            <person name="Fauchery L."/>
            <person name="Kohler A."/>
            <person name="Kuo A."/>
            <person name="Labutti K."/>
            <person name="Pangilinan J."/>
            <person name="Lipzen A."/>
            <person name="Riley R."/>
            <person name="Andreopoulos W."/>
            <person name="He G."/>
            <person name="Johnson J."/>
            <person name="Barry K.W."/>
            <person name="Grigoriev I.V."/>
            <person name="Nagy L."/>
            <person name="Hibbett D."/>
            <person name="Henrissat B."/>
            <person name="Matheny P.B."/>
            <person name="Labbe J."/>
            <person name="Martin F."/>
        </authorList>
    </citation>
    <scope>NUCLEOTIDE SEQUENCE</scope>
    <source>
        <strain evidence="1">FP105234-sp</strain>
    </source>
</reference>
<evidence type="ECO:0000313" key="1">
    <source>
        <dbReference type="EMBL" id="KAI0054145.1"/>
    </source>
</evidence>
<proteinExistence type="predicted"/>
<dbReference type="Proteomes" id="UP000814033">
    <property type="component" value="Unassembled WGS sequence"/>
</dbReference>
<sequence length="2169" mass="235385">MAWWNPSWLSLPSLDIPLPSAIQRRFISFILKRSLGHLLKPGQLDVQQIDSQIGSGYVQVRDLELDYNAVNALLTGVPLQLHDGSISSVTARVPWPNPLTSNVGLSIESLHLTFHVVSTEVQSADSSAHLADSVLSVAESFMHDELTPGEEASLRESVHPDLAASFTRDHVPGGLDQSEEVLHGDVDPAGVSIFATMIERLLSRFEFDARDTVITLIHPGHSSFTFSVAELRYGKDTSLDPAVHATAAAGAETRALVISGVQLTSCNLRRPDSGPVSRSPTSHARSPVQRMSPRAQSPLDPFLHSSSPSSSTVSPTTMAGSLPVHHPIVSIGRTAADSSPTSSDSDMDEESQFMMSQSIVSLPPPVPHPSHPPRSHSPASDVASSMFQSAISTIREESEVVDTSVVSLGRQNVATPPAQDPHEPIEPNSLMHEPTAQEAHGHEEGELHNETMLSFASEPVIIRITTSPLPPTAQSGSAPPSNVPISQDNSEKRTSQVHITLTMGVIACAIRAWQVRSIMDIADTLAASQPPRLAHPPRTKVASAVAKAGFPSLSMLDQAEIAVQVRGVVLLLLPSGDGNATLLPTPTSPDLTSFFAHPVVPPKLRSGYVRLFVDTLDASASVVTTVSHGTATQTRSTQQGNNAAGATSTTATQASLSISDISVCAFCMPKSHPLAAPSQLPSEYEVIPILLTDPHLPSQYDPEHHPPPNLADVQLGPGSSNPPELPSLDVPDWTSRGHRSKQAKLSAWRVRPQKQRHSLRSPRHVTSLPSSPRSVTSELPPDAMEAKATPALVVKVDLSSSTPSTGPGLGAEAIANFVDADFAPLHIVLDLSVLLDDSSEAGAKSAAMGFLDDVAKSTTGQRTAAPPSTAPSSEIDSDDDGEETEDDRGRATPSASPSRVHITRPGEQQNERQRERQRLERLVLEDLNLSMDYLPKQAIPERPRQIRSSKRRKISSSPQVFVRFPLIRAQIRCPSPPKLSPRSGALVLDVHGVVLSTYSSAHSLRQTRFAEAEERDSEAIGDRLLTAEWQRLVVACSMAGSPTATALLSVGAPSIVDVAQSPVGNRPFLKSHMDVRHAARIVLSRNKSLARRGDHTGESMPLIVTADIPSVHANLSKPVLDGLQLWADDVTQFFERLATASQDLGSDTDSRDPSLIGSRFFVKTKRGSQDAESGTSSSLREGPPKGEVIIKATISQVFARLLLTREKDHGHSSVPFDIFVSSLDALLELKPEGKDETVVTVSVMDLGIVDRTSNSPFPYLMRTSPISPLSTPRPLIKLRFTSLVVPSTTAKESRVKLTLCDFTYNLIPDLQWVAALAQFAKPPPGAFESVVPSERTHVSVKVMDGSIRLLAHSHPGAFVIHLGDLEFSTEVVGDSPETALNISAPSLSAFFTDDHQALSLGHENGGRLYGVKGNLYWKKAGYALITEMSDLILMLKRTDGSPPRMGITVDDVKLRLHLCADSGLALGAFFGEFGKDFAPADQDEQLPVAAETSQPATISIKTGASTELMSSIDERAFQRVPEVGAAPDMINDDLPSNPEYLDESFGAAAGLRVLDDEELDDFNDEYSPVLDPGDPNIISRAGGETIKLMLTGGIHLVENYFNTLPALVEETPQLGDVRDAIRIHNAEVTVFLYEGYDWSSTRKTIEHEVKEMKRRLAKIRQLVSEGQTFDPTVEETSTLLYNSIYLGLEQDIDDLEPKDLVAAIDEELKEDIETASVSSWQSLPPPASGKPAPPPVRLHGQRLTRAKGPSIEFRLLGVNAEVDQYMPDEEFVSRTFATVKDVEILDHVKTSTWRKFLTALRSDSRGNIRETGSNMVRFELRTVRPVPGNPSEEARLRAKLLPLRLHVDQDALDFLKKFFSFKDANAPPPTSGPQKEIYFQRAEVFPVGLKLDYKPRRVDYRALREGKTIELMNFFHFDGAEMTLRHITLAGVTGWPRFFDLLNDMWTPDVKATQLADVISGVAPIRSVVNVGSGVADLVLLPIAQYRKDGRVVRGVQKGTEAFVRSTAMEAIKLGARLATGTQVILEQTENVIGSQFNETVLAETVQAFPADFEDPEGEPQWSTGGQVSDPISRYAEQPMNVTEGIQTAYASLRRNLNSAAQTILAVPMEVYERSGNEGPVRAVIRAVPIAVLKPMIGASEAVSKALLGLHNSMDPDVRYENEAKYKHR</sequence>
<name>A0ACB8SDT9_9AGAM</name>
<gene>
    <name evidence="1" type="ORF">FA95DRAFT_1585813</name>
</gene>
<accession>A0ACB8SDT9</accession>
<protein>
    <submittedName>
        <fullName evidence="1">Uncharacterized protein</fullName>
    </submittedName>
</protein>
<reference evidence="1" key="2">
    <citation type="journal article" date="2022" name="New Phytol.">
        <title>Evolutionary transition to the ectomycorrhizal habit in the genomes of a hyperdiverse lineage of mushroom-forming fungi.</title>
        <authorList>
            <person name="Looney B."/>
            <person name="Miyauchi S."/>
            <person name="Morin E."/>
            <person name="Drula E."/>
            <person name="Courty P.E."/>
            <person name="Kohler A."/>
            <person name="Kuo A."/>
            <person name="LaButti K."/>
            <person name="Pangilinan J."/>
            <person name="Lipzen A."/>
            <person name="Riley R."/>
            <person name="Andreopoulos W."/>
            <person name="He G."/>
            <person name="Johnson J."/>
            <person name="Nolan M."/>
            <person name="Tritt A."/>
            <person name="Barry K.W."/>
            <person name="Grigoriev I.V."/>
            <person name="Nagy L.G."/>
            <person name="Hibbett D."/>
            <person name="Henrissat B."/>
            <person name="Matheny P.B."/>
            <person name="Labbe J."/>
            <person name="Martin F.M."/>
        </authorList>
    </citation>
    <scope>NUCLEOTIDE SEQUENCE</scope>
    <source>
        <strain evidence="1">FP105234-sp</strain>
    </source>
</reference>
<organism evidence="1 2">
    <name type="scientific">Auriscalpium vulgare</name>
    <dbReference type="NCBI Taxonomy" id="40419"/>
    <lineage>
        <taxon>Eukaryota</taxon>
        <taxon>Fungi</taxon>
        <taxon>Dikarya</taxon>
        <taxon>Basidiomycota</taxon>
        <taxon>Agaricomycotina</taxon>
        <taxon>Agaricomycetes</taxon>
        <taxon>Russulales</taxon>
        <taxon>Auriscalpiaceae</taxon>
        <taxon>Auriscalpium</taxon>
    </lineage>
</organism>
<evidence type="ECO:0000313" key="2">
    <source>
        <dbReference type="Proteomes" id="UP000814033"/>
    </source>
</evidence>